<dbReference type="EMBL" id="MOBL01000001">
    <property type="protein sequence ID" value="RON36917.1"/>
    <property type="molecule type" value="Genomic_DNA"/>
</dbReference>
<dbReference type="AlphaFoldDB" id="A0A423JGT5"/>
<comment type="caution">
    <text evidence="1">The sequence shown here is derived from an EMBL/GenBank/DDBJ whole genome shotgun (WGS) entry which is preliminary data.</text>
</comment>
<proteinExistence type="predicted"/>
<evidence type="ECO:0000313" key="1">
    <source>
        <dbReference type="EMBL" id="RON36917.1"/>
    </source>
</evidence>
<sequence length="151" mass="17493">MHHRIHAAYHQAKFSRSRCAWLFIDDVPIEEWLNSHLEYPDLDLNGLSLMWLLDEEEDALAQRRFAPAEDGTSTPVPLLVCGDDMDFDCFVLMTEQVIDGDTLHWRRFGLSVSSGLEVGITTRWDAENRPISFSLAEFREALEDFYRLMKA</sequence>
<accession>A0A423JGT5</accession>
<name>A0A423JGT5_9PSED</name>
<dbReference type="Proteomes" id="UP000283260">
    <property type="component" value="Unassembled WGS sequence"/>
</dbReference>
<evidence type="ECO:0000313" key="2">
    <source>
        <dbReference type="Proteomes" id="UP000283260"/>
    </source>
</evidence>
<reference evidence="1 2" key="1">
    <citation type="submission" date="2016-10" db="EMBL/GenBank/DDBJ databases">
        <title>Comparative genome analysis of multiple Pseudomonas spp. focuses on biocontrol and plant growth promoting traits.</title>
        <authorList>
            <person name="Tao X.-Y."/>
            <person name="Taylor C.G."/>
        </authorList>
    </citation>
    <scope>NUCLEOTIDE SEQUENCE [LARGE SCALE GENOMIC DNA]</scope>
    <source>
        <strain evidence="1 2">94G2</strain>
    </source>
</reference>
<protein>
    <recommendedName>
        <fullName evidence="3">Ypar31 protein</fullName>
    </recommendedName>
</protein>
<evidence type="ECO:0008006" key="3">
    <source>
        <dbReference type="Google" id="ProtNLM"/>
    </source>
</evidence>
<organism evidence="1 2">
    <name type="scientific">Pseudomonas frederiksbergensis</name>
    <dbReference type="NCBI Taxonomy" id="104087"/>
    <lineage>
        <taxon>Bacteria</taxon>
        <taxon>Pseudomonadati</taxon>
        <taxon>Pseudomonadota</taxon>
        <taxon>Gammaproteobacteria</taxon>
        <taxon>Pseudomonadales</taxon>
        <taxon>Pseudomonadaceae</taxon>
        <taxon>Pseudomonas</taxon>
    </lineage>
</organism>
<gene>
    <name evidence="1" type="ORF">BK661_00690</name>
</gene>
<dbReference type="RefSeq" id="WP_123493965.1">
    <property type="nucleotide sequence ID" value="NZ_JBNDKA010000001.1"/>
</dbReference>